<accession>E8R6A1</accession>
<dbReference type="InterPro" id="IPR016181">
    <property type="entry name" value="Acyl_CoA_acyltransferase"/>
</dbReference>
<feature type="compositionally biased region" description="Polar residues" evidence="1">
    <location>
        <begin position="34"/>
        <end position="51"/>
    </location>
</feature>
<dbReference type="SUPFAM" id="SSF55729">
    <property type="entry name" value="Acyl-CoA N-acyltransferases (Nat)"/>
    <property type="match status" value="2"/>
</dbReference>
<dbReference type="HOGENOM" id="CLU_509742_0_0_0"/>
<dbReference type="InterPro" id="IPR000182">
    <property type="entry name" value="GNAT_dom"/>
</dbReference>
<dbReference type="PANTHER" id="PTHR37817:SF1">
    <property type="entry name" value="N-ACETYLTRANSFERASE EIS"/>
    <property type="match status" value="1"/>
</dbReference>
<dbReference type="Proteomes" id="UP000008631">
    <property type="component" value="Chromosome"/>
</dbReference>
<dbReference type="GO" id="GO:0030649">
    <property type="term" value="P:aminoglycoside antibiotic catabolic process"/>
    <property type="evidence" value="ECO:0007669"/>
    <property type="project" value="TreeGrafter"/>
</dbReference>
<dbReference type="KEGG" id="ipa:Isop_1216"/>
<dbReference type="AlphaFoldDB" id="E8R6A1"/>
<dbReference type="GO" id="GO:0034069">
    <property type="term" value="F:aminoglycoside N-acetyltransferase activity"/>
    <property type="evidence" value="ECO:0007669"/>
    <property type="project" value="TreeGrafter"/>
</dbReference>
<proteinExistence type="predicted"/>
<dbReference type="Pfam" id="PF13527">
    <property type="entry name" value="Acetyltransf_9"/>
    <property type="match status" value="1"/>
</dbReference>
<evidence type="ECO:0000313" key="4">
    <source>
        <dbReference type="Proteomes" id="UP000008631"/>
    </source>
</evidence>
<evidence type="ECO:0000256" key="1">
    <source>
        <dbReference type="SAM" id="MobiDB-lite"/>
    </source>
</evidence>
<feature type="domain" description="N-acetyltransferase" evidence="2">
    <location>
        <begin position="71"/>
        <end position="255"/>
    </location>
</feature>
<dbReference type="Gene3D" id="3.40.630.30">
    <property type="match status" value="1"/>
</dbReference>
<reference key="1">
    <citation type="submission" date="2010-11" db="EMBL/GenBank/DDBJ databases">
        <title>The complete sequence of chromosome of Isophaera pallida ATCC 43644.</title>
        <authorList>
            <consortium name="US DOE Joint Genome Institute (JGI-PGF)"/>
            <person name="Lucas S."/>
            <person name="Copeland A."/>
            <person name="Lapidus A."/>
            <person name="Bruce D."/>
            <person name="Goodwin L."/>
            <person name="Pitluck S."/>
            <person name="Kyrpides N."/>
            <person name="Mavromatis K."/>
            <person name="Pagani I."/>
            <person name="Ivanova N."/>
            <person name="Saunders E."/>
            <person name="Brettin T."/>
            <person name="Detter J.C."/>
            <person name="Han C."/>
            <person name="Tapia R."/>
            <person name="Land M."/>
            <person name="Hauser L."/>
            <person name="Markowitz V."/>
            <person name="Cheng J.-F."/>
            <person name="Hugenholtz P."/>
            <person name="Woyke T."/>
            <person name="Wu D."/>
            <person name="Eisen J.A."/>
        </authorList>
    </citation>
    <scope>NUCLEOTIDE SEQUENCE</scope>
    <source>
        <strain>ATCC 43644</strain>
    </source>
</reference>
<dbReference type="EMBL" id="CP002353">
    <property type="protein sequence ID" value="ADV61802.1"/>
    <property type="molecule type" value="Genomic_DNA"/>
</dbReference>
<evidence type="ECO:0000259" key="2">
    <source>
        <dbReference type="PROSITE" id="PS51186"/>
    </source>
</evidence>
<reference evidence="3 4" key="2">
    <citation type="journal article" date="2011" name="Stand. Genomic Sci.">
        <title>Complete genome sequence of Isosphaera pallida type strain (IS1B).</title>
        <authorList>
            <consortium name="US DOE Joint Genome Institute (JGI-PGF)"/>
            <person name="Goker M."/>
            <person name="Cleland D."/>
            <person name="Saunders E."/>
            <person name="Lapidus A."/>
            <person name="Nolan M."/>
            <person name="Lucas S."/>
            <person name="Hammon N."/>
            <person name="Deshpande S."/>
            <person name="Cheng J.F."/>
            <person name="Tapia R."/>
            <person name="Han C."/>
            <person name="Goodwin L."/>
            <person name="Pitluck S."/>
            <person name="Liolios K."/>
            <person name="Pagani I."/>
            <person name="Ivanova N."/>
            <person name="Mavromatis K."/>
            <person name="Pati A."/>
            <person name="Chen A."/>
            <person name="Palaniappan K."/>
            <person name="Land M."/>
            <person name="Hauser L."/>
            <person name="Chang Y.J."/>
            <person name="Jeffries C.D."/>
            <person name="Detter J.C."/>
            <person name="Beck B."/>
            <person name="Woyke T."/>
            <person name="Bristow J."/>
            <person name="Eisen J.A."/>
            <person name="Markowitz V."/>
            <person name="Hugenholtz P."/>
            <person name="Kyrpides N.C."/>
            <person name="Klenk H.P."/>
        </authorList>
    </citation>
    <scope>NUCLEOTIDE SEQUENCE [LARGE SCALE GENOMIC DNA]</scope>
    <source>
        <strain evidence="4">ATCC 43644 / DSM 9630 / IS1B</strain>
    </source>
</reference>
<dbReference type="PANTHER" id="PTHR37817">
    <property type="entry name" value="N-ACETYLTRANSFERASE EIS"/>
    <property type="match status" value="1"/>
</dbReference>
<gene>
    <name evidence="3" type="ordered locus">Isop_1216</name>
</gene>
<keyword evidence="4" id="KW-1185">Reference proteome</keyword>
<evidence type="ECO:0000313" key="3">
    <source>
        <dbReference type="EMBL" id="ADV61802.1"/>
    </source>
</evidence>
<sequence length="534" mass="58777">MNRTERDRLNQAGLVVGESVLRAIGDKGRERLNHMNSSSDSSTPNRLTSNDPAFPPFWAHQTTFPIHHQGAVYRPGTENDEDAAFELLKELAPGYDREMFLGALTEPGYRPERRLVVEWAGRLVSQLTMIPRRLIIGAARVACQDIRGVGTLPEYRGRGYAQNLVRLAEALARRRPDAQRPATPAGGSVVTPSPAVWKSTGSHPLGSSLPIASAGLLTIATTMPAFFQALGWTPVGRPRALAIPSRILPAIADAPLERHEVDPDRPESWRVRPWRQVELLDLMRLYQIQFGSTTGALERSEEHWRWLVSRRLAHAVLVACVGDEVGGYVFIKDHRVLEIAHNPARPSALTALLGRVRAEALERAYPVVALFAPENHPARRLVVEPSASSLSRGGPPSWTAFDPADPDEIVAMVRVVDPVRLLLDLLPELEQRHLADHPGEPLELGFQVESRKALVKLGTEPGQARIELDRVGRRRFQLSAPSFTQLVLGGVEDPAALIAADSTSSASGRSAVEAARRLFPPQPFWRGPLDLAER</sequence>
<organism evidence="3 4">
    <name type="scientific">Isosphaera pallida (strain ATCC 43644 / DSM 9630 / IS1B)</name>
    <dbReference type="NCBI Taxonomy" id="575540"/>
    <lineage>
        <taxon>Bacteria</taxon>
        <taxon>Pseudomonadati</taxon>
        <taxon>Planctomycetota</taxon>
        <taxon>Planctomycetia</taxon>
        <taxon>Isosphaerales</taxon>
        <taxon>Isosphaeraceae</taxon>
        <taxon>Isosphaera</taxon>
    </lineage>
</organism>
<dbReference type="PROSITE" id="PS51186">
    <property type="entry name" value="GNAT"/>
    <property type="match status" value="1"/>
</dbReference>
<feature type="region of interest" description="Disordered" evidence="1">
    <location>
        <begin position="175"/>
        <end position="194"/>
    </location>
</feature>
<name>E8R6A1_ISOPI</name>
<dbReference type="InParanoid" id="E8R6A1"/>
<feature type="region of interest" description="Disordered" evidence="1">
    <location>
        <begin position="27"/>
        <end position="52"/>
    </location>
</feature>
<dbReference type="eggNOG" id="COG3153">
    <property type="taxonomic scope" value="Bacteria"/>
</dbReference>
<protein>
    <recommendedName>
        <fullName evidence="2">N-acetyltransferase domain-containing protein</fullName>
    </recommendedName>
</protein>
<dbReference type="InterPro" id="IPR051554">
    <property type="entry name" value="Acetyltransferase_Eis"/>
</dbReference>
<dbReference type="CDD" id="cd04301">
    <property type="entry name" value="NAT_SF"/>
    <property type="match status" value="1"/>
</dbReference>